<dbReference type="InterPro" id="IPR006094">
    <property type="entry name" value="Oxid_FAD_bind_N"/>
</dbReference>
<reference evidence="9" key="1">
    <citation type="submission" date="2016-04" db="EMBL/GenBank/DDBJ databases">
        <authorList>
            <person name="Nguyen H.D."/>
            <person name="Kesanakurti P."/>
            <person name="Cullis J."/>
            <person name="Levesque C.A."/>
            <person name="Hambleton S."/>
        </authorList>
    </citation>
    <scope>NUCLEOTIDE SEQUENCE</scope>
    <source>
        <strain evidence="9">DAOMC 238032</strain>
    </source>
</reference>
<evidence type="ECO:0000256" key="5">
    <source>
        <dbReference type="SAM" id="MobiDB-lite"/>
    </source>
</evidence>
<dbReference type="Proteomes" id="UP000836402">
    <property type="component" value="Unassembled WGS sequence"/>
</dbReference>
<dbReference type="PROSITE" id="PS51387">
    <property type="entry name" value="FAD_PCMH"/>
    <property type="match status" value="1"/>
</dbReference>
<keyword evidence="11" id="KW-1185">Reference proteome</keyword>
<dbReference type="InterPro" id="IPR010031">
    <property type="entry name" value="FAD_lactone_oxidase-like"/>
</dbReference>
<feature type="compositionally biased region" description="Polar residues" evidence="5">
    <location>
        <begin position="1121"/>
        <end position="1131"/>
    </location>
</feature>
<dbReference type="Gene3D" id="3.30.465.10">
    <property type="match status" value="1"/>
</dbReference>
<feature type="transmembrane region" description="Helical" evidence="6">
    <location>
        <begin position="776"/>
        <end position="799"/>
    </location>
</feature>
<comment type="pathway">
    <text evidence="1">Cofactor biosynthesis; D-erythroascorbate biosynthesis; dehydro-D-arabinono-1,4-lactone from D-arabinose: step 2/2.</text>
</comment>
<feature type="compositionally biased region" description="Polar residues" evidence="5">
    <location>
        <begin position="1440"/>
        <end position="1450"/>
    </location>
</feature>
<dbReference type="InterPro" id="IPR016169">
    <property type="entry name" value="FAD-bd_PCMH_sub2"/>
</dbReference>
<protein>
    <recommendedName>
        <fullName evidence="2">D-arabinono-1,4-lactone oxidase</fullName>
        <ecNumber evidence="2">1.1.3.37</ecNumber>
    </recommendedName>
    <alternativeName>
        <fullName evidence="4">L-galactono-gamma-lactone oxidase</fullName>
    </alternativeName>
</protein>
<evidence type="ECO:0000313" key="10">
    <source>
        <dbReference type="Proteomes" id="UP000077671"/>
    </source>
</evidence>
<dbReference type="InterPro" id="IPR016166">
    <property type="entry name" value="FAD-bd_PCMH"/>
</dbReference>
<feature type="region of interest" description="Disordered" evidence="5">
    <location>
        <begin position="1296"/>
        <end position="1361"/>
    </location>
</feature>
<feature type="region of interest" description="Disordered" evidence="5">
    <location>
        <begin position="1050"/>
        <end position="1072"/>
    </location>
</feature>
<organism evidence="9 10">
    <name type="scientific">Tilletia caries</name>
    <name type="common">wheat bunt fungus</name>
    <dbReference type="NCBI Taxonomy" id="13290"/>
    <lineage>
        <taxon>Eukaryota</taxon>
        <taxon>Fungi</taxon>
        <taxon>Dikarya</taxon>
        <taxon>Basidiomycota</taxon>
        <taxon>Ustilaginomycotina</taxon>
        <taxon>Exobasidiomycetes</taxon>
        <taxon>Tilletiales</taxon>
        <taxon>Tilletiaceae</taxon>
        <taxon>Tilletia</taxon>
    </lineage>
</organism>
<dbReference type="GO" id="GO:0005739">
    <property type="term" value="C:mitochondrion"/>
    <property type="evidence" value="ECO:0007669"/>
    <property type="project" value="TreeGrafter"/>
</dbReference>
<dbReference type="EMBL" id="CAJHJG010003982">
    <property type="protein sequence ID" value="CAD6937264.1"/>
    <property type="molecule type" value="Genomic_DNA"/>
</dbReference>
<evidence type="ECO:0000259" key="7">
    <source>
        <dbReference type="PROSITE" id="PS51387"/>
    </source>
</evidence>
<dbReference type="InterPro" id="IPR016167">
    <property type="entry name" value="FAD-bd_PCMH_sub1"/>
</dbReference>
<dbReference type="InterPro" id="IPR007173">
    <property type="entry name" value="ALO_C"/>
</dbReference>
<dbReference type="EMBL" id="LWDD02000224">
    <property type="protein sequence ID" value="KAE8262564.1"/>
    <property type="molecule type" value="Genomic_DNA"/>
</dbReference>
<evidence type="ECO:0000256" key="2">
    <source>
        <dbReference type="ARBA" id="ARBA00013136"/>
    </source>
</evidence>
<feature type="compositionally biased region" description="Basic and acidic residues" evidence="5">
    <location>
        <begin position="1132"/>
        <end position="1152"/>
    </location>
</feature>
<dbReference type="Pfam" id="PF01565">
    <property type="entry name" value="FAD_binding_4"/>
    <property type="match status" value="1"/>
</dbReference>
<feature type="compositionally biased region" description="Polar residues" evidence="5">
    <location>
        <begin position="1153"/>
        <end position="1162"/>
    </location>
</feature>
<evidence type="ECO:0000313" key="11">
    <source>
        <dbReference type="Proteomes" id="UP000836402"/>
    </source>
</evidence>
<comment type="caution">
    <text evidence="9">The sequence shown here is derived from an EMBL/GenBank/DDBJ whole genome shotgun (WGS) entry which is preliminary data.</text>
</comment>
<evidence type="ECO:0000256" key="6">
    <source>
        <dbReference type="SAM" id="Phobius"/>
    </source>
</evidence>
<dbReference type="Proteomes" id="UP000077671">
    <property type="component" value="Unassembled WGS sequence"/>
</dbReference>
<keyword evidence="6" id="KW-0472">Membrane</keyword>
<feature type="transmembrane region" description="Helical" evidence="6">
    <location>
        <begin position="854"/>
        <end position="873"/>
    </location>
</feature>
<evidence type="ECO:0000256" key="4">
    <source>
        <dbReference type="ARBA" id="ARBA00033418"/>
    </source>
</evidence>
<feature type="transmembrane region" description="Helical" evidence="6">
    <location>
        <begin position="973"/>
        <end position="999"/>
    </location>
</feature>
<keyword evidence="6" id="KW-0812">Transmembrane</keyword>
<evidence type="ECO:0000256" key="1">
    <source>
        <dbReference type="ARBA" id="ARBA00005083"/>
    </source>
</evidence>
<feature type="domain" description="FAD-binding PCMH-type" evidence="7">
    <location>
        <begin position="62"/>
        <end position="259"/>
    </location>
</feature>
<dbReference type="PANTHER" id="PTHR43762:SF1">
    <property type="entry name" value="D-ARABINONO-1,4-LACTONE OXIDASE"/>
    <property type="match status" value="1"/>
</dbReference>
<gene>
    <name evidence="9" type="ORF">A4X03_0g2360</name>
    <name evidence="8" type="ORF">JKIAZH3_G9148</name>
</gene>
<accession>A0A8T8TKN2</accession>
<evidence type="ECO:0000313" key="9">
    <source>
        <dbReference type="EMBL" id="KAE8262564.1"/>
    </source>
</evidence>
<keyword evidence="6" id="KW-1133">Transmembrane helix</keyword>
<feature type="compositionally biased region" description="Polar residues" evidence="5">
    <location>
        <begin position="1296"/>
        <end position="1308"/>
    </location>
</feature>
<feature type="transmembrane region" description="Helical" evidence="6">
    <location>
        <begin position="820"/>
        <end position="842"/>
    </location>
</feature>
<dbReference type="GO" id="GO:0016020">
    <property type="term" value="C:membrane"/>
    <property type="evidence" value="ECO:0007669"/>
    <property type="project" value="InterPro"/>
</dbReference>
<sequence>MSAGSSAHSLSAFTDQEELIAAAMDTTPVGHLSTEALEQRCARILLPASSPKTRFRNWGGTFHAQPSSVYQPRAAQHVLEVVELARRKRVQLRAVGRAHSPSDLPFTKDWALRIEELKGALEIDTDQLTATFLAGTYISDIHDRLAAQSTPLALANVGSISEQTLGGLISTASHGTGINLPVVSASVREITLVLPLSSGTAVANASSSGTNIACGGGAGGGAQLVKCSRELRPELFNATLCGLGATGIIVSVKIAVVPAFRLRQAWEEVPFDSIFGTEASTSLHKQALQYLDRHGLPEKEKYVGSASEGTLSIGRLIALDKALPPSPFRFAPSSRSKPTKNIRQLWPLDGVDGKEELSDARRKAVTSYGSGAPDVAPLLDNDPELDPETVRAQKTLEGVVTSAKHTRIMWFPQSHMCTVLRAEPTEQLPTPAPLTQRLHHKIVGYHLTQLLLYLSRFKSTLPIPVARLVFRLTHPAIPDEVKAGMLLRVPVEEHEHHVAQQSGGETQAPAVPQRPAFLDNAMSNLQHQGFNATPSAAAAADSSTTDQRPTQLTLVQGGNDALPPMNNKHAHGHVIDDSWRILNMDCLFPQYTDEWALPYAFAAPCIRAMREWLAEEESQPTGARIHFPIEIRFTDADGIFLSPATGRRTCYIGIIQFRPYNLPVRYRVLFARYERLLRYFGGRPHWAKTHSCGREEVRAMYPHLEEWLGVREQVDPERVLANPYVRRHLLGEVAAPSPKLFYSSFAFNSSTTTMDLQHTLAAMTPDQFEQYQEVRWQLLVLYITTVSATVIILWEHFMLWGAEMRTWRALLQGKIMPARLAVVLVRYLVIAAIGITLVFLFGSPPNCKDAIVTIYALYTALVAVASSIFLMRLQIIFASQPYIMAGYYFIFVINVVAWIVVDLGFEAYEIPMNLRWKHGGKCAPHVTPRYGSIAWGCNLLFDALTLAGTWWKLHSLQKKKDTKRSIGNRTHRYIWLSNIFYFSVSCAFNIGCLVTELLVTSPIYSHLPSPIAFCAHTIISSRLLLTAKGWGTLDPEDDVEIAAGPNMNTFQLSKRRGGGAGGGAGRPNKGMPQVSFTVDEIVTIHDIPATEMVSSNANNGRSDTLFPSRLAPSIESFSKFDGTTNGTPSDSQHSRGYVEAEPARFQHTDREVTSSPMQSSAWMNGPSVPPPQSSIRRSDSDRRPKVKVLDDSVPLESSLIMTTYPRLSGFLASAAHNYAMSGSGGGGSGGGMGWASIPEGTTNTMDNLRASACSAAPSSAVLSSPLSKASAYCSMPSQAYSLGAGAVQDFRLSASPTVNDSRIPTSGVSFGPLLREPVTRPRRGTTASSSSARTSTSSRRRRDSNKNEAINKINEGHEHNIEAVTSTPASLHSGATLSSTECLSVGLERTSTFGKRSLDGLASDDGLEIASERANGATKLPSSPLARQGRSRSMSMSMSNGSLTEHTSYEVTMAGTGGTSEHWEELGGRKAGTSVVGGGGGGGERRRISSVTFEIVEHGALATHGHGTRKLDDAQSIDESVYMSDVSHHHHGAPGTGREGVSAA</sequence>
<dbReference type="InterPro" id="IPR016171">
    <property type="entry name" value="Vanillyl_alc_oxidase_C-sub2"/>
</dbReference>
<dbReference type="GO" id="GO:0003885">
    <property type="term" value="F:D-arabinono-1,4-lactone oxidase activity"/>
    <property type="evidence" value="ECO:0007669"/>
    <property type="project" value="UniProtKB-EC"/>
</dbReference>
<reference evidence="8" key="3">
    <citation type="submission" date="2020-10" db="EMBL/GenBank/DDBJ databases">
        <authorList>
            <person name="Sedaghatjoo S."/>
        </authorList>
    </citation>
    <scope>NUCLEOTIDE SEQUENCE</scope>
    <source>
        <strain evidence="8">AZH3</strain>
    </source>
</reference>
<evidence type="ECO:0000313" key="8">
    <source>
        <dbReference type="EMBL" id="CAD6937264.1"/>
    </source>
</evidence>
<dbReference type="Pfam" id="PF04030">
    <property type="entry name" value="ALO"/>
    <property type="match status" value="2"/>
</dbReference>
<feature type="transmembrane region" description="Helical" evidence="6">
    <location>
        <begin position="933"/>
        <end position="953"/>
    </location>
</feature>
<evidence type="ECO:0000256" key="3">
    <source>
        <dbReference type="ARBA" id="ARBA00023002"/>
    </source>
</evidence>
<feature type="region of interest" description="Disordered" evidence="5">
    <location>
        <begin position="1524"/>
        <end position="1544"/>
    </location>
</feature>
<proteinExistence type="predicted"/>
<dbReference type="GO" id="GO:0071949">
    <property type="term" value="F:FAD binding"/>
    <property type="evidence" value="ECO:0007669"/>
    <property type="project" value="InterPro"/>
</dbReference>
<dbReference type="Gene3D" id="1.10.45.10">
    <property type="entry name" value="Vanillyl-alcohol Oxidase, Chain A, domain 4"/>
    <property type="match status" value="1"/>
</dbReference>
<feature type="region of interest" description="Disordered" evidence="5">
    <location>
        <begin position="1116"/>
        <end position="1185"/>
    </location>
</feature>
<feature type="compositionally biased region" description="Basic and acidic residues" evidence="5">
    <location>
        <begin position="1176"/>
        <end position="1185"/>
    </location>
</feature>
<dbReference type="PANTHER" id="PTHR43762">
    <property type="entry name" value="L-GULONOLACTONE OXIDASE"/>
    <property type="match status" value="1"/>
</dbReference>
<dbReference type="Gene3D" id="3.30.70.2520">
    <property type="match status" value="1"/>
</dbReference>
<dbReference type="EC" id="1.1.3.37" evidence="2"/>
<keyword evidence="3" id="KW-0560">Oxidoreductase</keyword>
<dbReference type="SUPFAM" id="SSF56176">
    <property type="entry name" value="FAD-binding/transporter-associated domain-like"/>
    <property type="match status" value="1"/>
</dbReference>
<name>A0A8T8TKN2_9BASI</name>
<feature type="region of interest" description="Disordered" evidence="5">
    <location>
        <begin position="1412"/>
        <end position="1485"/>
    </location>
</feature>
<dbReference type="Gene3D" id="3.30.43.10">
    <property type="entry name" value="Uridine Diphospho-n-acetylenolpyruvylglucosamine Reductase, domain 2"/>
    <property type="match status" value="1"/>
</dbReference>
<reference evidence="9" key="2">
    <citation type="journal article" date="2019" name="IMA Fungus">
        <title>Genome sequencing and comparison of five Tilletia species to identify candidate genes for the detection of regulated species infecting wheat.</title>
        <authorList>
            <person name="Nguyen H.D.T."/>
            <person name="Sultana T."/>
            <person name="Kesanakurti P."/>
            <person name="Hambleton S."/>
        </authorList>
    </citation>
    <scope>NUCLEOTIDE SEQUENCE</scope>
    <source>
        <strain evidence="9">DAOMC 238032</strain>
    </source>
</reference>
<feature type="transmembrane region" description="Helical" evidence="6">
    <location>
        <begin position="885"/>
        <end position="905"/>
    </location>
</feature>
<feature type="compositionally biased region" description="Low complexity" evidence="5">
    <location>
        <begin position="1324"/>
        <end position="1337"/>
    </location>
</feature>
<dbReference type="InterPro" id="IPR036318">
    <property type="entry name" value="FAD-bd_PCMH-like_sf"/>
</dbReference>